<evidence type="ECO:0000256" key="1">
    <source>
        <dbReference type="SAM" id="SignalP"/>
    </source>
</evidence>
<keyword evidence="1" id="KW-0732">Signal</keyword>
<dbReference type="RefSeq" id="WP_179716065.1">
    <property type="nucleotide sequence ID" value="NZ_JACBZT010000001.1"/>
</dbReference>
<dbReference type="AlphaFoldDB" id="A0A853CGJ6"/>
<gene>
    <name evidence="2" type="ORF">GGQ55_001706</name>
</gene>
<reference evidence="2 3" key="1">
    <citation type="submission" date="2020-07" db="EMBL/GenBank/DDBJ databases">
        <title>Sequencing the genomes of 1000 actinobacteria strains.</title>
        <authorList>
            <person name="Klenk H.-P."/>
        </authorList>
    </citation>
    <scope>NUCLEOTIDE SEQUENCE [LARGE SCALE GENOMIC DNA]</scope>
    <source>
        <strain evidence="2 3">DSM 104001</strain>
    </source>
</reference>
<dbReference type="Proteomes" id="UP000541969">
    <property type="component" value="Unassembled WGS sequence"/>
</dbReference>
<evidence type="ECO:0000313" key="2">
    <source>
        <dbReference type="EMBL" id="NYJ05428.1"/>
    </source>
</evidence>
<evidence type="ECO:0008006" key="4">
    <source>
        <dbReference type="Google" id="ProtNLM"/>
    </source>
</evidence>
<feature type="chain" id="PRO_5032780380" description="DUF3558 domain-containing protein" evidence="1">
    <location>
        <begin position="27"/>
        <end position="198"/>
    </location>
</feature>
<sequence>MRIVGPGARVVVAVLLALLVTGCSDAARSAAPTTPATTSATATTVDPSVAAEQYASPTPPSSATMICSDEIRSQVTGALDLDSTPTPQSAWADHVYTCTYAVPMGTLVLAVTVAPSVDAAGAELDALRTQVGATAPEQGFGARAYSAPGGVLVAVKDNLVLTVDATALPDDLGAGHQRRIDVVRLLAAGVFACWTGES</sequence>
<evidence type="ECO:0000313" key="3">
    <source>
        <dbReference type="Proteomes" id="UP000541969"/>
    </source>
</evidence>
<dbReference type="PROSITE" id="PS51257">
    <property type="entry name" value="PROKAR_LIPOPROTEIN"/>
    <property type="match status" value="1"/>
</dbReference>
<proteinExistence type="predicted"/>
<protein>
    <recommendedName>
        <fullName evidence="4">DUF3558 domain-containing protein</fullName>
    </recommendedName>
</protein>
<dbReference type="EMBL" id="JACBZT010000001">
    <property type="protein sequence ID" value="NYJ05428.1"/>
    <property type="molecule type" value="Genomic_DNA"/>
</dbReference>
<comment type="caution">
    <text evidence="2">The sequence shown here is derived from an EMBL/GenBank/DDBJ whole genome shotgun (WGS) entry which is preliminary data.</text>
</comment>
<organism evidence="2 3">
    <name type="scientific">Petropleomorpha daqingensis</name>
    <dbReference type="NCBI Taxonomy" id="2026353"/>
    <lineage>
        <taxon>Bacteria</taxon>
        <taxon>Bacillati</taxon>
        <taxon>Actinomycetota</taxon>
        <taxon>Actinomycetes</taxon>
        <taxon>Geodermatophilales</taxon>
        <taxon>Geodermatophilaceae</taxon>
        <taxon>Petropleomorpha</taxon>
    </lineage>
</organism>
<keyword evidence="3" id="KW-1185">Reference proteome</keyword>
<accession>A0A853CGJ6</accession>
<feature type="signal peptide" evidence="1">
    <location>
        <begin position="1"/>
        <end position="26"/>
    </location>
</feature>
<name>A0A853CGJ6_9ACTN</name>